<dbReference type="InterPro" id="IPR011332">
    <property type="entry name" value="Ribosomal_zn-bd"/>
</dbReference>
<dbReference type="InterPro" id="IPR001705">
    <property type="entry name" value="Ribosomal_bL33"/>
</dbReference>
<dbReference type="GO" id="GO:0006412">
    <property type="term" value="P:translation"/>
    <property type="evidence" value="ECO:0007669"/>
    <property type="project" value="UniProtKB-UniRule"/>
</dbReference>
<dbReference type="InterPro" id="IPR038584">
    <property type="entry name" value="Ribosomal_bL33_sf"/>
</dbReference>
<dbReference type="Proteomes" id="UP000178750">
    <property type="component" value="Unassembled WGS sequence"/>
</dbReference>
<sequence length="61" mass="7012">MAKKGAREIVALICSVCKSQNYVTERNKVNMDTKGKGKLQIKKWCKFCKKVQLHKETAKLK</sequence>
<accession>A0A1F7XZP3</accession>
<dbReference type="SUPFAM" id="SSF57829">
    <property type="entry name" value="Zn-binding ribosomal proteins"/>
    <property type="match status" value="1"/>
</dbReference>
<evidence type="ECO:0000313" key="7">
    <source>
        <dbReference type="Proteomes" id="UP000178750"/>
    </source>
</evidence>
<dbReference type="Gene3D" id="2.20.28.120">
    <property type="entry name" value="Ribosomal protein L33"/>
    <property type="match status" value="1"/>
</dbReference>
<evidence type="ECO:0000256" key="3">
    <source>
        <dbReference type="ARBA" id="ARBA00023274"/>
    </source>
</evidence>
<dbReference type="NCBIfam" id="NF001764">
    <property type="entry name" value="PRK00504.1"/>
    <property type="match status" value="1"/>
</dbReference>
<dbReference type="Pfam" id="PF00471">
    <property type="entry name" value="Ribosomal_L33"/>
    <property type="match status" value="1"/>
</dbReference>
<evidence type="ECO:0000313" key="6">
    <source>
        <dbReference type="EMBL" id="OGM20430.1"/>
    </source>
</evidence>
<keyword evidence="3 5" id="KW-0687">Ribonucleoprotein</keyword>
<dbReference type="GO" id="GO:0005840">
    <property type="term" value="C:ribosome"/>
    <property type="evidence" value="ECO:0007669"/>
    <property type="project" value="UniProtKB-KW"/>
</dbReference>
<comment type="similarity">
    <text evidence="1 5">Belongs to the bacterial ribosomal protein bL33 family.</text>
</comment>
<evidence type="ECO:0000256" key="4">
    <source>
        <dbReference type="ARBA" id="ARBA00035176"/>
    </source>
</evidence>
<name>A0A1F7XZP3_9BACT</name>
<gene>
    <name evidence="5" type="primary">rpmG</name>
    <name evidence="6" type="ORF">A2863_04840</name>
</gene>
<dbReference type="AlphaFoldDB" id="A0A1F7XZP3"/>
<dbReference type="NCBIfam" id="TIGR01023">
    <property type="entry name" value="rpmG_bact"/>
    <property type="match status" value="1"/>
</dbReference>
<evidence type="ECO:0000256" key="5">
    <source>
        <dbReference type="HAMAP-Rule" id="MF_00294"/>
    </source>
</evidence>
<evidence type="ECO:0000256" key="1">
    <source>
        <dbReference type="ARBA" id="ARBA00007596"/>
    </source>
</evidence>
<reference evidence="6 7" key="1">
    <citation type="journal article" date="2016" name="Nat. Commun.">
        <title>Thousands of microbial genomes shed light on interconnected biogeochemical processes in an aquifer system.</title>
        <authorList>
            <person name="Anantharaman K."/>
            <person name="Brown C.T."/>
            <person name="Hug L.A."/>
            <person name="Sharon I."/>
            <person name="Castelle C.J."/>
            <person name="Probst A.J."/>
            <person name="Thomas B.C."/>
            <person name="Singh A."/>
            <person name="Wilkins M.J."/>
            <person name="Karaoz U."/>
            <person name="Brodie E.L."/>
            <person name="Williams K.H."/>
            <person name="Hubbard S.S."/>
            <person name="Banfield J.F."/>
        </authorList>
    </citation>
    <scope>NUCLEOTIDE SEQUENCE [LARGE SCALE GENOMIC DNA]</scope>
</reference>
<evidence type="ECO:0000256" key="2">
    <source>
        <dbReference type="ARBA" id="ARBA00022980"/>
    </source>
</evidence>
<dbReference type="HAMAP" id="MF_00294">
    <property type="entry name" value="Ribosomal_bL33"/>
    <property type="match status" value="1"/>
</dbReference>
<dbReference type="EMBL" id="MGGF01000062">
    <property type="protein sequence ID" value="OGM20430.1"/>
    <property type="molecule type" value="Genomic_DNA"/>
</dbReference>
<dbReference type="GO" id="GO:0005737">
    <property type="term" value="C:cytoplasm"/>
    <property type="evidence" value="ECO:0007669"/>
    <property type="project" value="UniProtKB-ARBA"/>
</dbReference>
<comment type="caution">
    <text evidence="6">The sequence shown here is derived from an EMBL/GenBank/DDBJ whole genome shotgun (WGS) entry which is preliminary data.</text>
</comment>
<keyword evidence="2 5" id="KW-0689">Ribosomal protein</keyword>
<dbReference type="GO" id="GO:1990904">
    <property type="term" value="C:ribonucleoprotein complex"/>
    <property type="evidence" value="ECO:0007669"/>
    <property type="project" value="UniProtKB-KW"/>
</dbReference>
<protein>
    <recommendedName>
        <fullName evidence="4 5">Large ribosomal subunit protein bL33</fullName>
    </recommendedName>
</protein>
<dbReference type="GO" id="GO:0003735">
    <property type="term" value="F:structural constituent of ribosome"/>
    <property type="evidence" value="ECO:0007669"/>
    <property type="project" value="InterPro"/>
</dbReference>
<proteinExistence type="inferred from homology"/>
<organism evidence="6 7">
    <name type="scientific">Candidatus Woesebacteria bacterium RIFCSPHIGHO2_01_FULL_38_9b</name>
    <dbReference type="NCBI Taxonomy" id="1802493"/>
    <lineage>
        <taxon>Bacteria</taxon>
        <taxon>Candidatus Woeseibacteriota</taxon>
    </lineage>
</organism>